<comment type="caution">
    <text evidence="2">The sequence shown here is derived from an EMBL/GenBank/DDBJ whole genome shotgun (WGS) entry which is preliminary data.</text>
</comment>
<proteinExistence type="predicted"/>
<keyword evidence="2" id="KW-0548">Nucleotidyltransferase</keyword>
<dbReference type="Gene3D" id="3.40.50.300">
    <property type="entry name" value="P-loop containing nucleotide triphosphate hydrolases"/>
    <property type="match status" value="1"/>
</dbReference>
<dbReference type="Proteomes" id="UP000268016">
    <property type="component" value="Unassembled WGS sequence"/>
</dbReference>
<dbReference type="InterPro" id="IPR027417">
    <property type="entry name" value="P-loop_NTPase"/>
</dbReference>
<dbReference type="EMBL" id="RDRB01000006">
    <property type="protein sequence ID" value="ROU00329.1"/>
    <property type="molecule type" value="Genomic_DNA"/>
</dbReference>
<organism evidence="2 3">
    <name type="scientific">Histidinibacterium lentulum</name>
    <dbReference type="NCBI Taxonomy" id="2480588"/>
    <lineage>
        <taxon>Bacteria</taxon>
        <taxon>Pseudomonadati</taxon>
        <taxon>Pseudomonadota</taxon>
        <taxon>Alphaproteobacteria</taxon>
        <taxon>Rhodobacterales</taxon>
        <taxon>Paracoccaceae</taxon>
        <taxon>Histidinibacterium</taxon>
    </lineage>
</organism>
<dbReference type="RefSeq" id="WP_123642877.1">
    <property type="nucleotide sequence ID" value="NZ_ML119086.1"/>
</dbReference>
<feature type="region of interest" description="Disordered" evidence="1">
    <location>
        <begin position="1"/>
        <end position="23"/>
    </location>
</feature>
<keyword evidence="3" id="KW-1185">Reference proteome</keyword>
<gene>
    <name evidence="2" type="ORF">EAT49_13865</name>
</gene>
<dbReference type="Pfam" id="PF13177">
    <property type="entry name" value="DNA_pol3_delta2"/>
    <property type="match status" value="1"/>
</dbReference>
<dbReference type="SUPFAM" id="SSF52540">
    <property type="entry name" value="P-loop containing nucleoside triphosphate hydrolases"/>
    <property type="match status" value="1"/>
</dbReference>
<accession>A0A3N2QYR1</accession>
<evidence type="ECO:0000256" key="1">
    <source>
        <dbReference type="SAM" id="MobiDB-lite"/>
    </source>
</evidence>
<dbReference type="OrthoDB" id="9811073at2"/>
<name>A0A3N2QYR1_9RHOB</name>
<evidence type="ECO:0000313" key="2">
    <source>
        <dbReference type="EMBL" id="ROU00329.1"/>
    </source>
</evidence>
<dbReference type="EC" id="2.7.7.7" evidence="2"/>
<dbReference type="PANTHER" id="PTHR11669:SF8">
    <property type="entry name" value="DNA POLYMERASE III SUBUNIT DELTA"/>
    <property type="match status" value="1"/>
</dbReference>
<dbReference type="InterPro" id="IPR050238">
    <property type="entry name" value="DNA_Rep/Repair_Clamp_Loader"/>
</dbReference>
<dbReference type="AlphaFoldDB" id="A0A3N2QYR1"/>
<evidence type="ECO:0000313" key="3">
    <source>
        <dbReference type="Proteomes" id="UP000268016"/>
    </source>
</evidence>
<protein>
    <submittedName>
        <fullName evidence="2">DNA polymerase III subunit delta</fullName>
        <ecNumber evidence="2">2.7.7.7</ecNumber>
    </submittedName>
</protein>
<reference evidence="2 3" key="1">
    <citation type="submission" date="2018-10" db="EMBL/GenBank/DDBJ databases">
        <title>Histidinibacterium lentulum gen. nov., sp. nov., a marine bacterium from the culture broth of Picochlorum sp. 122.</title>
        <authorList>
            <person name="Wang G."/>
        </authorList>
    </citation>
    <scope>NUCLEOTIDE SEQUENCE [LARGE SCALE GENOMIC DNA]</scope>
    <source>
        <strain evidence="2 3">B17</strain>
    </source>
</reference>
<dbReference type="GO" id="GO:0003887">
    <property type="term" value="F:DNA-directed DNA polymerase activity"/>
    <property type="evidence" value="ECO:0007669"/>
    <property type="project" value="UniProtKB-EC"/>
</dbReference>
<keyword evidence="2" id="KW-0808">Transferase</keyword>
<dbReference type="GO" id="GO:0009360">
    <property type="term" value="C:DNA polymerase III complex"/>
    <property type="evidence" value="ECO:0007669"/>
    <property type="project" value="TreeGrafter"/>
</dbReference>
<dbReference type="PANTHER" id="PTHR11669">
    <property type="entry name" value="REPLICATION FACTOR C / DNA POLYMERASE III GAMMA-TAU SUBUNIT"/>
    <property type="match status" value="1"/>
</dbReference>
<sequence>MADPADLPEPDRLPGAPHPRDTPRLYGQAAAEAAFLEAFASGRLHSGWLISGPRGVGKATLAWKIATFLVAQPAATGEAGLFGAPPPPESLAIPPDHPDARLVAAGAHPRLHLVRRGPNDRGDRLSAEIRADVVRGMKKFFHLSATDGGRRAVIVDAADEMNVSAANALLKDLEEPPALTTLLLVAHRPSRLLPTIRSRCRELRLGPLEAADLGAALAQAGVDLAETDALAVLSGGSVGEAIRLAQGDGLSLYADLVKLVSGAPRMDRTVAIRLAEACVGAKNEARYDMTLDLLDRLIARLARAGVAGPPEVQGAPGEARLAARLAPDARAARAWADLGQRLTERSRRGRAVNLDPASLVLDMLLKIEETARAVATAEAAP</sequence>
<dbReference type="GO" id="GO:0006261">
    <property type="term" value="P:DNA-templated DNA replication"/>
    <property type="evidence" value="ECO:0007669"/>
    <property type="project" value="TreeGrafter"/>
</dbReference>
<dbReference type="NCBIfam" id="NF005677">
    <property type="entry name" value="PRK07471.1"/>
    <property type="match status" value="1"/>
</dbReference>